<evidence type="ECO:0000313" key="3">
    <source>
        <dbReference type="EMBL" id="KAK8838963.1"/>
    </source>
</evidence>
<organism evidence="3 4">
    <name type="scientific">Tritrichomonas musculus</name>
    <dbReference type="NCBI Taxonomy" id="1915356"/>
    <lineage>
        <taxon>Eukaryota</taxon>
        <taxon>Metamonada</taxon>
        <taxon>Parabasalia</taxon>
        <taxon>Tritrichomonadida</taxon>
        <taxon>Tritrichomonadidae</taxon>
        <taxon>Tritrichomonas</taxon>
    </lineage>
</organism>
<dbReference type="PANTHER" id="PTHR47457">
    <property type="entry name" value="OS05G0345500 PROTEIN"/>
    <property type="match status" value="1"/>
</dbReference>
<dbReference type="Proteomes" id="UP001470230">
    <property type="component" value="Unassembled WGS sequence"/>
</dbReference>
<comment type="caution">
    <text evidence="3">The sequence shown here is derived from an EMBL/GenBank/DDBJ whole genome shotgun (WGS) entry which is preliminary data.</text>
</comment>
<feature type="domain" description="BACK" evidence="2">
    <location>
        <begin position="142"/>
        <end position="215"/>
    </location>
</feature>
<name>A0ABR2GYE1_9EUKA</name>
<dbReference type="EMBL" id="JAPFFF010000053">
    <property type="protein sequence ID" value="KAK8838963.1"/>
    <property type="molecule type" value="Genomic_DNA"/>
</dbReference>
<protein>
    <recommendedName>
        <fullName evidence="5">F5/8 type C domain-containing protein</fullName>
    </recommendedName>
</protein>
<gene>
    <name evidence="3" type="ORF">M9Y10_032423</name>
</gene>
<dbReference type="InterPro" id="IPR011705">
    <property type="entry name" value="BACK"/>
</dbReference>
<evidence type="ECO:0000259" key="1">
    <source>
        <dbReference type="Pfam" id="PF00754"/>
    </source>
</evidence>
<dbReference type="Pfam" id="PF00754">
    <property type="entry name" value="F5_F8_type_C"/>
    <property type="match status" value="1"/>
</dbReference>
<dbReference type="SUPFAM" id="SSF49785">
    <property type="entry name" value="Galactose-binding domain-like"/>
    <property type="match status" value="1"/>
</dbReference>
<keyword evidence="4" id="KW-1185">Reference proteome</keyword>
<dbReference type="InterPro" id="IPR008979">
    <property type="entry name" value="Galactose-bd-like_sf"/>
</dbReference>
<dbReference type="Gene3D" id="2.60.120.260">
    <property type="entry name" value="Galactose-binding domain-like"/>
    <property type="match status" value="1"/>
</dbReference>
<dbReference type="PANTHER" id="PTHR47457:SF1">
    <property type="entry name" value="BTB DOMAIN-CONTAINING PROTEIN-RELATED"/>
    <property type="match status" value="1"/>
</dbReference>
<dbReference type="Pfam" id="PF07707">
    <property type="entry name" value="BACK"/>
    <property type="match status" value="1"/>
</dbReference>
<proteinExistence type="predicted"/>
<dbReference type="Gene3D" id="1.25.40.420">
    <property type="match status" value="1"/>
</dbReference>
<evidence type="ECO:0000259" key="2">
    <source>
        <dbReference type="Pfam" id="PF07707"/>
    </source>
</evidence>
<evidence type="ECO:0008006" key="5">
    <source>
        <dbReference type="Google" id="ProtNLM"/>
    </source>
</evidence>
<reference evidence="3 4" key="1">
    <citation type="submission" date="2024-04" db="EMBL/GenBank/DDBJ databases">
        <title>Tritrichomonas musculus Genome.</title>
        <authorList>
            <person name="Alves-Ferreira E."/>
            <person name="Grigg M."/>
            <person name="Lorenzi H."/>
            <person name="Galac M."/>
        </authorList>
    </citation>
    <scope>NUCLEOTIDE SEQUENCE [LARGE SCALE GENOMIC DNA]</scope>
    <source>
        <strain evidence="3 4">EAF2021</strain>
    </source>
</reference>
<sequence length="430" mass="50645">MNSYSIILQQSSISHLPFSIYTKDFTFVVNKERFQTSHVIADLLSSKISKAHLTDPTINEYEISTQSTGNFQHFLDLINLQQNIINETEIQFFSEIIEQLETKISMKNGQQKELTIDNIIELLQQHEKSNFFYYSELLREIDFVSEHFSDIQNRFSRELSELSFETLDKILNNKKLRVDNEDQVLEFVNQLYSNDSKYSEFYKYVLFSNVEPETIEKFIAIFDIDHITIEMWQEISRRLILKVDGNENDDKNGKRYRRNKPKAKGQSIPYKEQFNGIFRYLQTHSNIDDEVNITFSSKGCGDVKNLLQFDDLNNYFHTQSAPNSWICFEFKKHRVIPTHYTIRSEKSNGVNGYHLKSWNIEGSNDNQNWTPIDEEKDNGSLNGSNYVNTFAIQNNKDFKYIRLMLTGPDWFSTNDYTILLNSIEFYGQLI</sequence>
<dbReference type="InterPro" id="IPR000421">
    <property type="entry name" value="FA58C"/>
</dbReference>
<accession>A0ABR2GYE1</accession>
<evidence type="ECO:0000313" key="4">
    <source>
        <dbReference type="Proteomes" id="UP001470230"/>
    </source>
</evidence>
<feature type="domain" description="F5/8 type C" evidence="1">
    <location>
        <begin position="296"/>
        <end position="416"/>
    </location>
</feature>